<dbReference type="RefSeq" id="WP_093023228.1">
    <property type="nucleotide sequence ID" value="NZ_FPBK01000001.1"/>
</dbReference>
<dbReference type="InterPro" id="IPR046111">
    <property type="entry name" value="DUF6048"/>
</dbReference>
<dbReference type="EMBL" id="FPBK01000001">
    <property type="protein sequence ID" value="SFU33623.1"/>
    <property type="molecule type" value="Genomic_DNA"/>
</dbReference>
<accession>A0A1I7FBI7</accession>
<evidence type="ECO:0008006" key="4">
    <source>
        <dbReference type="Google" id="ProtNLM"/>
    </source>
</evidence>
<keyword evidence="3" id="KW-1185">Reference proteome</keyword>
<proteinExistence type="predicted"/>
<dbReference type="STRING" id="1224947.SAMN05216480_101830"/>
<dbReference type="Pfam" id="PF19515">
    <property type="entry name" value="DUF6048"/>
    <property type="match status" value="1"/>
</dbReference>
<keyword evidence="1" id="KW-0732">Signal</keyword>
<name>A0A1I7FBI7_9FLAO</name>
<reference evidence="3" key="1">
    <citation type="submission" date="2016-10" db="EMBL/GenBank/DDBJ databases">
        <authorList>
            <person name="Varghese N."/>
            <person name="Submissions S."/>
        </authorList>
    </citation>
    <scope>NUCLEOTIDE SEQUENCE [LARGE SCALE GENOMIC DNA]</scope>
    <source>
        <strain evidence="3">CGMCC 1.12333</strain>
    </source>
</reference>
<feature type="chain" id="PRO_5011442508" description="Outer membrane protein beta-barrel domain-containing protein" evidence="1">
    <location>
        <begin position="22"/>
        <end position="257"/>
    </location>
</feature>
<sequence length="257" mass="29583">MKQLRTYIFIINIFCSLSLLAQNQTAKEETAETKTDSVSYDQRYGLRAGIDIARLVRSFTDDNYQGLEIVADYRLSHRWYLAGEIGSEEKTTDEDWYNFTTKGNYIKAGFDWNAYNNWYGMENIISAGFRYGFSTFSQNINSYTPSTNDPFWNEELLTGSNEDILGEHSGLSAHWIELVMALKVELFHNVYMGASVRLNKMITDKEPSNFDNLWVPGFNKVTDGSSFGVGYNYSISYLIPLYKKTKKPNFDKNSEED</sequence>
<evidence type="ECO:0000313" key="3">
    <source>
        <dbReference type="Proteomes" id="UP000199138"/>
    </source>
</evidence>
<evidence type="ECO:0000313" key="2">
    <source>
        <dbReference type="EMBL" id="SFU33623.1"/>
    </source>
</evidence>
<evidence type="ECO:0000256" key="1">
    <source>
        <dbReference type="SAM" id="SignalP"/>
    </source>
</evidence>
<gene>
    <name evidence="2" type="ORF">SAMN05216480_101830</name>
</gene>
<organism evidence="2 3">
    <name type="scientific">Pustulibacterium marinum</name>
    <dbReference type="NCBI Taxonomy" id="1224947"/>
    <lineage>
        <taxon>Bacteria</taxon>
        <taxon>Pseudomonadati</taxon>
        <taxon>Bacteroidota</taxon>
        <taxon>Flavobacteriia</taxon>
        <taxon>Flavobacteriales</taxon>
        <taxon>Flavobacteriaceae</taxon>
        <taxon>Pustulibacterium</taxon>
    </lineage>
</organism>
<feature type="signal peptide" evidence="1">
    <location>
        <begin position="1"/>
        <end position="21"/>
    </location>
</feature>
<dbReference type="AlphaFoldDB" id="A0A1I7FBI7"/>
<dbReference type="OrthoDB" id="1199048at2"/>
<dbReference type="Proteomes" id="UP000199138">
    <property type="component" value="Unassembled WGS sequence"/>
</dbReference>
<protein>
    <recommendedName>
        <fullName evidence="4">Outer membrane protein beta-barrel domain-containing protein</fullName>
    </recommendedName>
</protein>